<dbReference type="EC" id="4.2.1.75" evidence="3 9"/>
<evidence type="ECO:0000256" key="3">
    <source>
        <dbReference type="ARBA" id="ARBA00013109"/>
    </source>
</evidence>
<comment type="caution">
    <text evidence="11">The sequence shown here is derived from an EMBL/GenBank/DDBJ whole genome shotgun (WGS) entry which is preliminary data.</text>
</comment>
<evidence type="ECO:0000256" key="6">
    <source>
        <dbReference type="ARBA" id="ARBA00037589"/>
    </source>
</evidence>
<dbReference type="STRING" id="295108.HT99x_00515"/>
<comment type="pathway">
    <text evidence="1 9">Porphyrin-containing compound metabolism; protoporphyrin-IX biosynthesis; coproporphyrinogen-III from 5-aminolevulinate: step 3/4.</text>
</comment>
<gene>
    <name evidence="11" type="primary">hemD</name>
    <name evidence="11" type="ORF">HT99x_00515</name>
</gene>
<dbReference type="EMBL" id="LKAJ01000002">
    <property type="protein sequence ID" value="KRG22098.1"/>
    <property type="molecule type" value="Genomic_DNA"/>
</dbReference>
<reference evidence="11" key="1">
    <citation type="submission" date="2015-09" db="EMBL/GenBank/DDBJ databases">
        <title>Draft Genome Sequences of Two Novel Amoeba-resistant Intranuclear Bacteria, Candidatus Berkiella cookevillensis and Candidatus Berkiella aquae.</title>
        <authorList>
            <person name="Mehari Y.T."/>
            <person name="Arivett B.A."/>
            <person name="Farone A.L."/>
            <person name="Gunderson J.H."/>
            <person name="Farone M.B."/>
        </authorList>
    </citation>
    <scope>NUCLEOTIDE SEQUENCE [LARGE SCALE GENOMIC DNA]</scope>
    <source>
        <strain evidence="11">HT99</strain>
    </source>
</reference>
<sequence length="268" mass="29579">MIPNVSDLSAWQVVLMRPAHQVQPLADAIQQMGASTILLPTLSIVPLLPSLSLQTSWINQIREADWVMISSQNGVHCAPPLLLQALALTKTCKVVTMGAATTRALVAKGVSVFFTSPPGADSEQLLTEPFFQENEIANKKIMLIAGEGGRTLIADTLTARGALVTWMKVYRQEKPKLALKPLLADWASLNHPFCFMVTSLNCLHHFLDNVSIEHYAWINQQAFIVVSERIAQAARKWGIQHTFVAKSAEKEQLCTALLHVSQFCHTMT</sequence>
<comment type="function">
    <text evidence="6 9">Catalyzes cyclization of the linear tetrapyrrole, hydroxymethylbilane, to the macrocyclic uroporphyrinogen III.</text>
</comment>
<dbReference type="AlphaFoldDB" id="A0A0Q9YWJ5"/>
<evidence type="ECO:0000256" key="8">
    <source>
        <dbReference type="ARBA" id="ARBA00048617"/>
    </source>
</evidence>
<dbReference type="InterPro" id="IPR003754">
    <property type="entry name" value="4pyrrol_synth_uPrphyn_synth"/>
</dbReference>
<evidence type="ECO:0000256" key="7">
    <source>
        <dbReference type="ARBA" id="ARBA00040167"/>
    </source>
</evidence>
<dbReference type="PANTHER" id="PTHR38042">
    <property type="entry name" value="UROPORPHYRINOGEN-III SYNTHASE, CHLOROPLASTIC"/>
    <property type="match status" value="1"/>
</dbReference>
<organism evidence="11">
    <name type="scientific">Candidatus Berkiella aquae</name>
    <dbReference type="NCBI Taxonomy" id="295108"/>
    <lineage>
        <taxon>Bacteria</taxon>
        <taxon>Pseudomonadati</taxon>
        <taxon>Pseudomonadota</taxon>
        <taxon>Gammaproteobacteria</taxon>
        <taxon>Candidatus Berkiellales</taxon>
        <taxon>Candidatus Berkiellaceae</taxon>
        <taxon>Candidatus Berkiella</taxon>
    </lineage>
</organism>
<dbReference type="InterPro" id="IPR036108">
    <property type="entry name" value="4pyrrol_syn_uPrphyn_synt_sf"/>
</dbReference>
<dbReference type="GO" id="GO:0006780">
    <property type="term" value="P:uroporphyrinogen III biosynthetic process"/>
    <property type="evidence" value="ECO:0007669"/>
    <property type="project" value="UniProtKB-UniRule"/>
</dbReference>
<dbReference type="GO" id="GO:0006782">
    <property type="term" value="P:protoporphyrinogen IX biosynthetic process"/>
    <property type="evidence" value="ECO:0007669"/>
    <property type="project" value="UniProtKB-UniRule"/>
</dbReference>
<dbReference type="GO" id="GO:0004852">
    <property type="term" value="F:uroporphyrinogen-III synthase activity"/>
    <property type="evidence" value="ECO:0007669"/>
    <property type="project" value="UniProtKB-UniRule"/>
</dbReference>
<name>A0A0Q9YWJ5_9GAMM</name>
<dbReference type="Pfam" id="PF02602">
    <property type="entry name" value="HEM4"/>
    <property type="match status" value="1"/>
</dbReference>
<comment type="similarity">
    <text evidence="2 9">Belongs to the uroporphyrinogen-III synthase family.</text>
</comment>
<evidence type="ECO:0000259" key="10">
    <source>
        <dbReference type="Pfam" id="PF02602"/>
    </source>
</evidence>
<dbReference type="UniPathway" id="UPA00251">
    <property type="reaction ID" value="UER00320"/>
</dbReference>
<accession>A0A0Q9YWJ5</accession>
<evidence type="ECO:0000256" key="9">
    <source>
        <dbReference type="RuleBase" id="RU366031"/>
    </source>
</evidence>
<dbReference type="Gene3D" id="3.40.50.10090">
    <property type="match status" value="2"/>
</dbReference>
<proteinExistence type="inferred from homology"/>
<dbReference type="SUPFAM" id="SSF69618">
    <property type="entry name" value="HemD-like"/>
    <property type="match status" value="1"/>
</dbReference>
<evidence type="ECO:0000256" key="1">
    <source>
        <dbReference type="ARBA" id="ARBA00004772"/>
    </source>
</evidence>
<evidence type="ECO:0000256" key="2">
    <source>
        <dbReference type="ARBA" id="ARBA00008133"/>
    </source>
</evidence>
<dbReference type="CDD" id="cd06578">
    <property type="entry name" value="HemD"/>
    <property type="match status" value="1"/>
</dbReference>
<protein>
    <recommendedName>
        <fullName evidence="7 9">Uroporphyrinogen-III synthase</fullName>
        <ecNumber evidence="3 9">4.2.1.75</ecNumber>
    </recommendedName>
</protein>
<comment type="catalytic activity">
    <reaction evidence="8 9">
        <text>hydroxymethylbilane = uroporphyrinogen III + H2O</text>
        <dbReference type="Rhea" id="RHEA:18965"/>
        <dbReference type="ChEBI" id="CHEBI:15377"/>
        <dbReference type="ChEBI" id="CHEBI:57308"/>
        <dbReference type="ChEBI" id="CHEBI:57845"/>
        <dbReference type="EC" id="4.2.1.75"/>
    </reaction>
</comment>
<dbReference type="PANTHER" id="PTHR38042:SF1">
    <property type="entry name" value="UROPORPHYRINOGEN-III SYNTHASE, CHLOROPLASTIC"/>
    <property type="match status" value="1"/>
</dbReference>
<feature type="domain" description="Tetrapyrrole biosynthesis uroporphyrinogen III synthase" evidence="10">
    <location>
        <begin position="25"/>
        <end position="253"/>
    </location>
</feature>
<evidence type="ECO:0000256" key="5">
    <source>
        <dbReference type="ARBA" id="ARBA00023244"/>
    </source>
</evidence>
<keyword evidence="5 9" id="KW-0627">Porphyrin biosynthesis</keyword>
<evidence type="ECO:0000313" key="11">
    <source>
        <dbReference type="EMBL" id="KRG22098.1"/>
    </source>
</evidence>
<dbReference type="InterPro" id="IPR039793">
    <property type="entry name" value="UROS/Hem4"/>
</dbReference>
<keyword evidence="4 9" id="KW-0456">Lyase</keyword>
<evidence type="ECO:0000256" key="4">
    <source>
        <dbReference type="ARBA" id="ARBA00023239"/>
    </source>
</evidence>